<proteinExistence type="predicted"/>
<comment type="caution">
    <text evidence="3">The sequence shown here is derived from an EMBL/GenBank/DDBJ whole genome shotgun (WGS) entry which is preliminary data.</text>
</comment>
<evidence type="ECO:0000313" key="4">
    <source>
        <dbReference type="Proteomes" id="UP001601444"/>
    </source>
</evidence>
<feature type="domain" description="DUF4189" evidence="2">
    <location>
        <begin position="35"/>
        <end position="128"/>
    </location>
</feature>
<name>A0ABW6PQE1_9NOCA</name>
<sequence>MKKLLLSVVTGLALVSGGAAVTAPAQAAPAPAPKWGAIAVSSVNGVAGMVRNRETKQAATDEAIAVCDREITTTDTGSGLPPHDCTVAVVVSSGSCMSLAKAREIGGRNRSVFSWASAATQLQADLDATLRSYGLFPLISLSGCQD</sequence>
<evidence type="ECO:0000256" key="1">
    <source>
        <dbReference type="SAM" id="SignalP"/>
    </source>
</evidence>
<protein>
    <submittedName>
        <fullName evidence="3">DUF4189 domain-containing protein</fullName>
    </submittedName>
</protein>
<dbReference type="RefSeq" id="WP_043658781.1">
    <property type="nucleotide sequence ID" value="NZ_JBIAMX010000010.1"/>
</dbReference>
<feature type="signal peptide" evidence="1">
    <location>
        <begin position="1"/>
        <end position="27"/>
    </location>
</feature>
<organism evidence="3 4">
    <name type="scientific">Nocardia thailandica</name>
    <dbReference type="NCBI Taxonomy" id="257275"/>
    <lineage>
        <taxon>Bacteria</taxon>
        <taxon>Bacillati</taxon>
        <taxon>Actinomycetota</taxon>
        <taxon>Actinomycetes</taxon>
        <taxon>Mycobacteriales</taxon>
        <taxon>Nocardiaceae</taxon>
        <taxon>Nocardia</taxon>
    </lineage>
</organism>
<dbReference type="InterPro" id="IPR025240">
    <property type="entry name" value="DUF4189"/>
</dbReference>
<dbReference type="EMBL" id="JBIAMX010000010">
    <property type="protein sequence ID" value="MFF0544631.1"/>
    <property type="molecule type" value="Genomic_DNA"/>
</dbReference>
<gene>
    <name evidence="3" type="ORF">ACFYTF_17525</name>
</gene>
<keyword evidence="1" id="KW-0732">Signal</keyword>
<evidence type="ECO:0000313" key="3">
    <source>
        <dbReference type="EMBL" id="MFF0544631.1"/>
    </source>
</evidence>
<dbReference type="Proteomes" id="UP001601444">
    <property type="component" value="Unassembled WGS sequence"/>
</dbReference>
<keyword evidence="4" id="KW-1185">Reference proteome</keyword>
<accession>A0ABW6PQE1</accession>
<feature type="chain" id="PRO_5046244715" evidence="1">
    <location>
        <begin position="28"/>
        <end position="146"/>
    </location>
</feature>
<dbReference type="Pfam" id="PF13827">
    <property type="entry name" value="DUF4189"/>
    <property type="match status" value="1"/>
</dbReference>
<evidence type="ECO:0000259" key="2">
    <source>
        <dbReference type="Pfam" id="PF13827"/>
    </source>
</evidence>
<reference evidence="3 4" key="1">
    <citation type="submission" date="2024-10" db="EMBL/GenBank/DDBJ databases">
        <title>The Natural Products Discovery Center: Release of the First 8490 Sequenced Strains for Exploring Actinobacteria Biosynthetic Diversity.</title>
        <authorList>
            <person name="Kalkreuter E."/>
            <person name="Kautsar S.A."/>
            <person name="Yang D."/>
            <person name="Bader C.D."/>
            <person name="Teijaro C.N."/>
            <person name="Fluegel L."/>
            <person name="Davis C.M."/>
            <person name="Simpson J.R."/>
            <person name="Lauterbach L."/>
            <person name="Steele A.D."/>
            <person name="Gui C."/>
            <person name="Meng S."/>
            <person name="Li G."/>
            <person name="Viehrig K."/>
            <person name="Ye F."/>
            <person name="Su P."/>
            <person name="Kiefer A.F."/>
            <person name="Nichols A."/>
            <person name="Cepeda A.J."/>
            <person name="Yan W."/>
            <person name="Fan B."/>
            <person name="Jiang Y."/>
            <person name="Adhikari A."/>
            <person name="Zheng C.-J."/>
            <person name="Schuster L."/>
            <person name="Cowan T.M."/>
            <person name="Smanski M.J."/>
            <person name="Chevrette M.G."/>
            <person name="De Carvalho L.P.S."/>
            <person name="Shen B."/>
        </authorList>
    </citation>
    <scope>NUCLEOTIDE SEQUENCE [LARGE SCALE GENOMIC DNA]</scope>
    <source>
        <strain evidence="3 4">NPDC004045</strain>
    </source>
</reference>